<dbReference type="Gene3D" id="3.40.50.300">
    <property type="entry name" value="P-loop containing nucleotide triphosphate hydrolases"/>
    <property type="match status" value="1"/>
</dbReference>
<dbReference type="GO" id="GO:0006261">
    <property type="term" value="P:DNA-templated DNA replication"/>
    <property type="evidence" value="ECO:0007669"/>
    <property type="project" value="TreeGrafter"/>
</dbReference>
<evidence type="ECO:0000256" key="1">
    <source>
        <dbReference type="ARBA" id="ARBA00012417"/>
    </source>
</evidence>
<feature type="domain" description="DNA polymerase III delta subunit-like C-terminal" evidence="10">
    <location>
        <begin position="216"/>
        <end position="336"/>
    </location>
</feature>
<keyword evidence="4" id="KW-0548">Nucleotidyltransferase</keyword>
<feature type="domain" description="DNA polymerase III delta N-terminal" evidence="9">
    <location>
        <begin position="21"/>
        <end position="142"/>
    </location>
</feature>
<dbReference type="Gene3D" id="1.10.8.60">
    <property type="match status" value="1"/>
</dbReference>
<gene>
    <name evidence="11" type="ORF">PL11_000535</name>
</gene>
<dbReference type="Proteomes" id="UP000030361">
    <property type="component" value="Chromosome"/>
</dbReference>
<evidence type="ECO:0000259" key="10">
    <source>
        <dbReference type="Pfam" id="PF21694"/>
    </source>
</evidence>
<name>A0A1S6QFZ2_9LACO</name>
<evidence type="ECO:0000256" key="7">
    <source>
        <dbReference type="ARBA" id="ARBA00034754"/>
    </source>
</evidence>
<dbReference type="InterPro" id="IPR048466">
    <property type="entry name" value="DNA_pol3_delta-like_C"/>
</dbReference>
<comment type="similarity">
    <text evidence="7">Belongs to the DNA polymerase HolA subunit family.</text>
</comment>
<evidence type="ECO:0000256" key="3">
    <source>
        <dbReference type="ARBA" id="ARBA00022679"/>
    </source>
</evidence>
<dbReference type="KEGG" id="lcu:PL11_000535"/>
<dbReference type="InterPro" id="IPR008921">
    <property type="entry name" value="DNA_pol3_clamp-load_cplx_C"/>
</dbReference>
<dbReference type="EC" id="2.7.7.7" evidence="1"/>
<comment type="catalytic activity">
    <reaction evidence="8">
        <text>DNA(n) + a 2'-deoxyribonucleoside 5'-triphosphate = DNA(n+1) + diphosphate</text>
        <dbReference type="Rhea" id="RHEA:22508"/>
        <dbReference type="Rhea" id="RHEA-COMP:17339"/>
        <dbReference type="Rhea" id="RHEA-COMP:17340"/>
        <dbReference type="ChEBI" id="CHEBI:33019"/>
        <dbReference type="ChEBI" id="CHEBI:61560"/>
        <dbReference type="ChEBI" id="CHEBI:173112"/>
        <dbReference type="EC" id="2.7.7.7"/>
    </reaction>
</comment>
<evidence type="ECO:0000256" key="6">
    <source>
        <dbReference type="ARBA" id="ARBA00022932"/>
    </source>
</evidence>
<dbReference type="PANTHER" id="PTHR34388">
    <property type="entry name" value="DNA POLYMERASE III SUBUNIT DELTA"/>
    <property type="match status" value="1"/>
</dbReference>
<sequence>MKYSEFTKQIKSGTVDRVYLIDGAQDYLSDKIKRTFTELIPEEERAMNMSTYDMEETPLSNAVEDAVSMPFFGEKRLVMISHPYFLTATKKKSKIDHDLDELIEYLQHPQESTIMVIFAAYEKLDARKKITKQIKKLATVVSIGNPTENEAKAIIKSEVAKAGCGIDDAALEKLLELTSGNLTKMMNEIPKLTIYNQQSKRIDSESVAALVSKSMEQNVFDLVNTVLAKQPTKSLDIYHQLLLENDEPIRINAVLIQQFRLLIQVMILKQHGYSQGNIASSLKVHPYRVKLALQSIRKFSYDELKTAYLGLVNIEREMKSSARSPELLFELFVVNFMKKTA</sequence>
<dbReference type="InterPro" id="IPR010372">
    <property type="entry name" value="DNA_pol3_delta_N"/>
</dbReference>
<keyword evidence="3" id="KW-0808">Transferase</keyword>
<dbReference type="GO" id="GO:0003887">
    <property type="term" value="F:DNA-directed DNA polymerase activity"/>
    <property type="evidence" value="ECO:0007669"/>
    <property type="project" value="UniProtKB-KW"/>
</dbReference>
<dbReference type="InterPro" id="IPR027417">
    <property type="entry name" value="P-loop_NTPase"/>
</dbReference>
<reference evidence="11 12" key="1">
    <citation type="journal article" date="2015" name="Genome Announc.">
        <title>Genome Sequence of Lactobacillus curieae CCTCC M 2011381T, a Novel Producer of Gamma-aminobutyric Acid.</title>
        <authorList>
            <person name="Wang Y."/>
            <person name="Wang Y."/>
            <person name="Lang C."/>
            <person name="Wei D."/>
            <person name="Xu P."/>
            <person name="Xie J."/>
        </authorList>
    </citation>
    <scope>NUCLEOTIDE SEQUENCE [LARGE SCALE GENOMIC DNA]</scope>
    <source>
        <strain evidence="11 12">CCTCC M 2011381</strain>
    </source>
</reference>
<dbReference type="EMBL" id="CP018906">
    <property type="protein sequence ID" value="AQW20527.1"/>
    <property type="molecule type" value="Genomic_DNA"/>
</dbReference>
<evidence type="ECO:0000256" key="4">
    <source>
        <dbReference type="ARBA" id="ARBA00022695"/>
    </source>
</evidence>
<evidence type="ECO:0000256" key="2">
    <source>
        <dbReference type="ARBA" id="ARBA00017703"/>
    </source>
</evidence>
<dbReference type="NCBIfam" id="TIGR01128">
    <property type="entry name" value="holA"/>
    <property type="match status" value="1"/>
</dbReference>
<dbReference type="AlphaFoldDB" id="A0A1S6QFZ2"/>
<dbReference type="SUPFAM" id="SSF52540">
    <property type="entry name" value="P-loop containing nucleoside triphosphate hydrolases"/>
    <property type="match status" value="1"/>
</dbReference>
<evidence type="ECO:0000259" key="9">
    <source>
        <dbReference type="Pfam" id="PF06144"/>
    </source>
</evidence>
<dbReference type="GO" id="GO:0003677">
    <property type="term" value="F:DNA binding"/>
    <property type="evidence" value="ECO:0007669"/>
    <property type="project" value="InterPro"/>
</dbReference>
<keyword evidence="12" id="KW-1185">Reference proteome</keyword>
<proteinExistence type="inferred from homology"/>
<accession>A0A1S6QFZ2</accession>
<evidence type="ECO:0000313" key="11">
    <source>
        <dbReference type="EMBL" id="AQW20527.1"/>
    </source>
</evidence>
<dbReference type="Pfam" id="PF21694">
    <property type="entry name" value="DNA_pol3_delta_C"/>
    <property type="match status" value="1"/>
</dbReference>
<keyword evidence="6" id="KW-0239">DNA-directed DNA polymerase</keyword>
<dbReference type="InterPro" id="IPR005790">
    <property type="entry name" value="DNA_polIII_delta"/>
</dbReference>
<keyword evidence="5" id="KW-0235">DNA replication</keyword>
<organism evidence="11 12">
    <name type="scientific">Lentilactobacillus curieae</name>
    <dbReference type="NCBI Taxonomy" id="1138822"/>
    <lineage>
        <taxon>Bacteria</taxon>
        <taxon>Bacillati</taxon>
        <taxon>Bacillota</taxon>
        <taxon>Bacilli</taxon>
        <taxon>Lactobacillales</taxon>
        <taxon>Lactobacillaceae</taxon>
        <taxon>Lentilactobacillus</taxon>
    </lineage>
</organism>
<dbReference type="OrthoDB" id="9775929at2"/>
<dbReference type="SUPFAM" id="SSF48019">
    <property type="entry name" value="post-AAA+ oligomerization domain-like"/>
    <property type="match status" value="1"/>
</dbReference>
<dbReference type="PANTHER" id="PTHR34388:SF1">
    <property type="entry name" value="DNA POLYMERASE III SUBUNIT DELTA"/>
    <property type="match status" value="1"/>
</dbReference>
<dbReference type="Pfam" id="PF06144">
    <property type="entry name" value="DNA_pol3_delta"/>
    <property type="match status" value="1"/>
</dbReference>
<evidence type="ECO:0000256" key="8">
    <source>
        <dbReference type="ARBA" id="ARBA00049244"/>
    </source>
</evidence>
<evidence type="ECO:0000256" key="5">
    <source>
        <dbReference type="ARBA" id="ARBA00022705"/>
    </source>
</evidence>
<protein>
    <recommendedName>
        <fullName evidence="2">DNA polymerase III subunit delta</fullName>
        <ecNumber evidence="1">2.7.7.7</ecNumber>
    </recommendedName>
</protein>
<dbReference type="Gene3D" id="1.20.272.10">
    <property type="match status" value="1"/>
</dbReference>
<evidence type="ECO:0000313" key="12">
    <source>
        <dbReference type="Proteomes" id="UP000030361"/>
    </source>
</evidence>
<dbReference type="GO" id="GO:0009360">
    <property type="term" value="C:DNA polymerase III complex"/>
    <property type="evidence" value="ECO:0007669"/>
    <property type="project" value="InterPro"/>
</dbReference>
<dbReference type="RefSeq" id="WP_035168482.1">
    <property type="nucleotide sequence ID" value="NZ_CP018906.1"/>
</dbReference>
<dbReference type="eggNOG" id="COG1466">
    <property type="taxonomic scope" value="Bacteria"/>
</dbReference>